<accession>A0ABW6A1Y7</accession>
<dbReference type="SUPFAM" id="SSF51206">
    <property type="entry name" value="cAMP-binding domain-like"/>
    <property type="match status" value="1"/>
</dbReference>
<gene>
    <name evidence="2" type="ORF">ACFS6H_06045</name>
</gene>
<dbReference type="RefSeq" id="WP_386096286.1">
    <property type="nucleotide sequence ID" value="NZ_JBHUOZ010000001.1"/>
</dbReference>
<name>A0ABW6A1Y7_9BACT</name>
<dbReference type="InterPro" id="IPR018490">
    <property type="entry name" value="cNMP-bd_dom_sf"/>
</dbReference>
<feature type="domain" description="Cyclic nucleotide-binding" evidence="1">
    <location>
        <begin position="11"/>
        <end position="129"/>
    </location>
</feature>
<organism evidence="2 3">
    <name type="scientific">Terrimonas rubra</name>
    <dbReference type="NCBI Taxonomy" id="1035890"/>
    <lineage>
        <taxon>Bacteria</taxon>
        <taxon>Pseudomonadati</taxon>
        <taxon>Bacteroidota</taxon>
        <taxon>Chitinophagia</taxon>
        <taxon>Chitinophagales</taxon>
        <taxon>Chitinophagaceae</taxon>
        <taxon>Terrimonas</taxon>
    </lineage>
</organism>
<evidence type="ECO:0000259" key="1">
    <source>
        <dbReference type="SMART" id="SM00100"/>
    </source>
</evidence>
<reference evidence="3" key="1">
    <citation type="journal article" date="2019" name="Int. J. Syst. Evol. Microbiol.">
        <title>The Global Catalogue of Microorganisms (GCM) 10K type strain sequencing project: providing services to taxonomists for standard genome sequencing and annotation.</title>
        <authorList>
            <consortium name="The Broad Institute Genomics Platform"/>
            <consortium name="The Broad Institute Genome Sequencing Center for Infectious Disease"/>
            <person name="Wu L."/>
            <person name="Ma J."/>
        </authorList>
    </citation>
    <scope>NUCLEOTIDE SEQUENCE [LARGE SCALE GENOMIC DNA]</scope>
    <source>
        <strain evidence="3">KCTC 23299</strain>
    </source>
</reference>
<dbReference type="InterPro" id="IPR014710">
    <property type="entry name" value="RmlC-like_jellyroll"/>
</dbReference>
<protein>
    <submittedName>
        <fullName evidence="2">Crp/Fnr family transcriptional regulator</fullName>
    </submittedName>
</protein>
<sequence>MAKELIAFLSKINAFTPEEITELASQIIVKEVKKDTILVHQGKVCRLCYFVLKGCLRQYTLEDGIEKTIAFYTEDQAINFFTSKTSQTPSRSSLVTLEDALILAGNPEEERAMYAKYPKLERIAQAMVEQDFGKTQDAFAGFITSSPEQRYLNLLNERPDLIQRVPQRLLASYLGMTPESLSRIRKRIITK</sequence>
<dbReference type="Pfam" id="PF00027">
    <property type="entry name" value="cNMP_binding"/>
    <property type="match status" value="1"/>
</dbReference>
<comment type="caution">
    <text evidence="2">The sequence shown here is derived from an EMBL/GenBank/DDBJ whole genome shotgun (WGS) entry which is preliminary data.</text>
</comment>
<dbReference type="SMART" id="SM00100">
    <property type="entry name" value="cNMP"/>
    <property type="match status" value="1"/>
</dbReference>
<evidence type="ECO:0000313" key="3">
    <source>
        <dbReference type="Proteomes" id="UP001597511"/>
    </source>
</evidence>
<evidence type="ECO:0000313" key="2">
    <source>
        <dbReference type="EMBL" id="MFD2919267.1"/>
    </source>
</evidence>
<keyword evidence="3" id="KW-1185">Reference proteome</keyword>
<dbReference type="Gene3D" id="2.60.120.10">
    <property type="entry name" value="Jelly Rolls"/>
    <property type="match status" value="1"/>
</dbReference>
<dbReference type="CDD" id="cd00038">
    <property type="entry name" value="CAP_ED"/>
    <property type="match status" value="1"/>
</dbReference>
<dbReference type="InterPro" id="IPR000595">
    <property type="entry name" value="cNMP-bd_dom"/>
</dbReference>
<dbReference type="Proteomes" id="UP001597511">
    <property type="component" value="Unassembled WGS sequence"/>
</dbReference>
<proteinExistence type="predicted"/>
<dbReference type="EMBL" id="JBHUOZ010000001">
    <property type="protein sequence ID" value="MFD2919267.1"/>
    <property type="molecule type" value="Genomic_DNA"/>
</dbReference>